<reference evidence="1 2" key="1">
    <citation type="submission" date="2014-03" db="EMBL/GenBank/DDBJ databases">
        <title>Draft Genome Sequences of 13 Willow Endophytes.</title>
        <authorList>
            <person name="Gan H.Y."/>
            <person name="Gan H.M."/>
            <person name="Savka M.A."/>
            <person name="Hudson A.O."/>
        </authorList>
    </citation>
    <scope>NUCLEOTIDE SEQUENCE [LARGE SCALE GENOMIC DNA]</scope>
    <source>
        <strain evidence="1 2">RIT293</strain>
    </source>
</reference>
<comment type="caution">
    <text evidence="1">The sequence shown here is derived from an EMBL/GenBank/DDBJ whole genome shotgun (WGS) entry which is preliminary data.</text>
</comment>
<protein>
    <submittedName>
        <fullName evidence="1">Kef-type K+ transport system, membrane component</fullName>
    </submittedName>
</protein>
<dbReference type="EMBL" id="JFYO01000004">
    <property type="protein sequence ID" value="EZP28042.1"/>
    <property type="molecule type" value="Genomic_DNA"/>
</dbReference>
<gene>
    <name evidence="1" type="ORF">BW34_01016</name>
</gene>
<sequence length="212" mass="21967">MIKRPGHLAAAPTAPASSPQLEGIDLDLAGRNVVSAGGDPRVFAASFAAGVAEAPEADAVALAGIAAWRAGALAFRDDALRRLDGLSQTHPDAAAAALGLDRADLDAFLEAQRGDRFWWPGRAASRGYVCAVGGFVGLGGVWIAPPAESVSLADPGAFGIRTGEQWWRLDADVWGSRLRLLDETPEAARGGSASVVRFPDSYVAWVHVGDAA</sequence>
<evidence type="ECO:0000313" key="2">
    <source>
        <dbReference type="Proteomes" id="UP000024001"/>
    </source>
</evidence>
<dbReference type="eggNOG" id="ENOG5032T1J">
    <property type="taxonomic scope" value="Bacteria"/>
</dbReference>
<organism evidence="1 2">
    <name type="scientific">Microbacterium oleivorans</name>
    <dbReference type="NCBI Taxonomy" id="273677"/>
    <lineage>
        <taxon>Bacteria</taxon>
        <taxon>Bacillati</taxon>
        <taxon>Actinomycetota</taxon>
        <taxon>Actinomycetes</taxon>
        <taxon>Micrococcales</taxon>
        <taxon>Microbacteriaceae</taxon>
        <taxon>Microbacterium</taxon>
    </lineage>
</organism>
<dbReference type="Proteomes" id="UP000024001">
    <property type="component" value="Unassembled WGS sequence"/>
</dbReference>
<proteinExistence type="predicted"/>
<dbReference type="PATRIC" id="fig|273677.3.peg.997"/>
<evidence type="ECO:0000313" key="1">
    <source>
        <dbReference type="EMBL" id="EZP28042.1"/>
    </source>
</evidence>
<accession>A0A031FUS7</accession>
<dbReference type="AlphaFoldDB" id="A0A031FUS7"/>
<name>A0A031FUS7_9MICO</name>
<keyword evidence="2" id="KW-1185">Reference proteome</keyword>
<dbReference type="RefSeq" id="WP_036310693.1">
    <property type="nucleotide sequence ID" value="NZ_JFYO01000004.1"/>
</dbReference>